<evidence type="ECO:0000256" key="1">
    <source>
        <dbReference type="SAM" id="Phobius"/>
    </source>
</evidence>
<name>A0A1Z4BMR4_9FLAO</name>
<reference evidence="3" key="1">
    <citation type="submission" date="2017-06" db="EMBL/GenBank/DDBJ databases">
        <title>Complete genome sequence of Capnocytophaga sp. KCOM 1579 (=ChDC OS43) isolated from a human refractory periapical abscess lesion.</title>
        <authorList>
            <person name="Kook J.-K."/>
            <person name="Park S.-N."/>
            <person name="Lim Y.K."/>
            <person name="Roh H."/>
        </authorList>
    </citation>
    <scope>NUCLEOTIDE SEQUENCE [LARGE SCALE GENOMIC DNA]</scope>
    <source>
        <strain evidence="3">ChDC OS43</strain>
    </source>
</reference>
<dbReference type="RefSeq" id="WP_088593675.1">
    <property type="nucleotide sequence ID" value="NZ_CP022022.1"/>
</dbReference>
<dbReference type="EMBL" id="CP022022">
    <property type="protein sequence ID" value="ASF42538.1"/>
    <property type="molecule type" value="Genomic_DNA"/>
</dbReference>
<dbReference type="KEGG" id="capn:CBG49_05295"/>
<keyword evidence="1" id="KW-0472">Membrane</keyword>
<gene>
    <name evidence="2" type="ORF">CBG49_05295</name>
</gene>
<accession>A0A1Z4BMR4</accession>
<evidence type="ECO:0000313" key="2">
    <source>
        <dbReference type="EMBL" id="ASF42538.1"/>
    </source>
</evidence>
<sequence length="122" mass="14266">MKLTNSHKYLLVNSILIALFFWGILYLKYFPAKIQCYYKSHYGFECPTCGLTRDFSQFLSLDFHSPLNPASYYYFTAFALIFVTRILHSLIVYRKPHQLKSIIFLDGVVLVFSIFVVVLGFL</sequence>
<keyword evidence="1" id="KW-0812">Transmembrane</keyword>
<evidence type="ECO:0000313" key="3">
    <source>
        <dbReference type="Proteomes" id="UP000197007"/>
    </source>
</evidence>
<feature type="transmembrane region" description="Helical" evidence="1">
    <location>
        <begin position="9"/>
        <end position="29"/>
    </location>
</feature>
<dbReference type="InterPro" id="IPR021215">
    <property type="entry name" value="DUF2752"/>
</dbReference>
<feature type="transmembrane region" description="Helical" evidence="1">
    <location>
        <begin position="72"/>
        <end position="93"/>
    </location>
</feature>
<keyword evidence="1" id="KW-1133">Transmembrane helix</keyword>
<keyword evidence="3" id="KW-1185">Reference proteome</keyword>
<evidence type="ECO:0008006" key="4">
    <source>
        <dbReference type="Google" id="ProtNLM"/>
    </source>
</evidence>
<protein>
    <recommendedName>
        <fullName evidence="4">DUF2752 domain-containing protein</fullName>
    </recommendedName>
</protein>
<dbReference type="Proteomes" id="UP000197007">
    <property type="component" value="Chromosome"/>
</dbReference>
<dbReference type="Pfam" id="PF10825">
    <property type="entry name" value="DUF2752"/>
    <property type="match status" value="1"/>
</dbReference>
<dbReference type="AlphaFoldDB" id="A0A1Z4BMR4"/>
<feature type="transmembrane region" description="Helical" evidence="1">
    <location>
        <begin position="102"/>
        <end position="121"/>
    </location>
</feature>
<proteinExistence type="predicted"/>
<organism evidence="2 3">
    <name type="scientific">Capnocytophaga endodontalis</name>
    <dbReference type="NCBI Taxonomy" id="2708117"/>
    <lineage>
        <taxon>Bacteria</taxon>
        <taxon>Pseudomonadati</taxon>
        <taxon>Bacteroidota</taxon>
        <taxon>Flavobacteriia</taxon>
        <taxon>Flavobacteriales</taxon>
        <taxon>Flavobacteriaceae</taxon>
        <taxon>Capnocytophaga</taxon>
    </lineage>
</organism>